<evidence type="ECO:0000313" key="3">
    <source>
        <dbReference type="Proteomes" id="UP000030706"/>
    </source>
</evidence>
<gene>
    <name evidence="2" type="ORF">M438DRAFT_346749</name>
</gene>
<dbReference type="Proteomes" id="UP000030706">
    <property type="component" value="Unassembled WGS sequence"/>
</dbReference>
<dbReference type="GeneID" id="40748061"/>
<proteinExistence type="predicted"/>
<evidence type="ECO:0000256" key="1">
    <source>
        <dbReference type="SAM" id="Phobius"/>
    </source>
</evidence>
<keyword evidence="1" id="KW-0812">Transmembrane</keyword>
<accession>A0A074XM91</accession>
<dbReference type="OrthoDB" id="10336970at2759"/>
<dbReference type="AlphaFoldDB" id="A0A074XM91"/>
<feature type="non-terminal residue" evidence="2">
    <location>
        <position position="232"/>
    </location>
</feature>
<dbReference type="EMBL" id="KL584985">
    <property type="protein sequence ID" value="KEQ83107.1"/>
    <property type="molecule type" value="Genomic_DNA"/>
</dbReference>
<sequence length="232" mass="26275">MNPSIRQPGQAWLWIHLVQAPLPLILSITIGTTIGASINTLKITLDNSFGFPLPWETPYFLPSLLDEYILATMPDLAILLGEPPCSTRIARLHPETKTCEQRSAYACEQHAVGFEGGTLELTFLRACYEDYGVSNAKTQKHHKRCHSNTEILPELSILACTRAKQQIEKSTGVCFYIPPIIDCTIQYSKWDLLQPMIKSAGFSGKEHLEMGACERRIFGDKYIVDRFRWLKF</sequence>
<protein>
    <submittedName>
        <fullName evidence="2">Uncharacterized protein</fullName>
    </submittedName>
</protein>
<organism evidence="2 3">
    <name type="scientific">Aureobasidium pullulans EXF-150</name>
    <dbReference type="NCBI Taxonomy" id="1043002"/>
    <lineage>
        <taxon>Eukaryota</taxon>
        <taxon>Fungi</taxon>
        <taxon>Dikarya</taxon>
        <taxon>Ascomycota</taxon>
        <taxon>Pezizomycotina</taxon>
        <taxon>Dothideomycetes</taxon>
        <taxon>Dothideomycetidae</taxon>
        <taxon>Dothideales</taxon>
        <taxon>Saccotheciaceae</taxon>
        <taxon>Aureobasidium</taxon>
    </lineage>
</organism>
<keyword evidence="1" id="KW-1133">Transmembrane helix</keyword>
<feature type="transmembrane region" description="Helical" evidence="1">
    <location>
        <begin position="12"/>
        <end position="38"/>
    </location>
</feature>
<name>A0A074XM91_AURPU</name>
<reference evidence="2 3" key="1">
    <citation type="journal article" date="2014" name="BMC Genomics">
        <title>Genome sequencing of four Aureobasidium pullulans varieties: biotechnological potential, stress tolerance, and description of new species.</title>
        <authorList>
            <person name="Gostin Ar C."/>
            <person name="Ohm R.A."/>
            <person name="Kogej T."/>
            <person name="Sonjak S."/>
            <person name="Turk M."/>
            <person name="Zajc J."/>
            <person name="Zalar P."/>
            <person name="Grube M."/>
            <person name="Sun H."/>
            <person name="Han J."/>
            <person name="Sharma A."/>
            <person name="Chiniquy J."/>
            <person name="Ngan C.Y."/>
            <person name="Lipzen A."/>
            <person name="Barry K."/>
            <person name="Grigoriev I.V."/>
            <person name="Gunde-Cimerman N."/>
        </authorList>
    </citation>
    <scope>NUCLEOTIDE SEQUENCE [LARGE SCALE GENOMIC DNA]</scope>
    <source>
        <strain evidence="2 3">EXF-150</strain>
    </source>
</reference>
<keyword evidence="3" id="KW-1185">Reference proteome</keyword>
<dbReference type="RefSeq" id="XP_029759294.1">
    <property type="nucleotide sequence ID" value="XM_029905755.1"/>
</dbReference>
<keyword evidence="1" id="KW-0472">Membrane</keyword>
<evidence type="ECO:0000313" key="2">
    <source>
        <dbReference type="EMBL" id="KEQ83107.1"/>
    </source>
</evidence>
<dbReference type="HOGENOM" id="CLU_1199592_0_0_1"/>